<dbReference type="Proteomes" id="UP001157353">
    <property type="component" value="Unassembled WGS sequence"/>
</dbReference>
<comment type="pathway">
    <text evidence="2 8">Carbohydrate metabolism; hexose metabolism.</text>
</comment>
<dbReference type="PANTHER" id="PTHR10091:SF0">
    <property type="entry name" value="GALACTOSE MUTAROTASE"/>
    <property type="match status" value="1"/>
</dbReference>
<dbReference type="Gene3D" id="2.70.98.10">
    <property type="match status" value="1"/>
</dbReference>
<dbReference type="PIRSF" id="PIRSF005096">
    <property type="entry name" value="GALM"/>
    <property type="match status" value="1"/>
</dbReference>
<evidence type="ECO:0000256" key="3">
    <source>
        <dbReference type="ARBA" id="ARBA00006206"/>
    </source>
</evidence>
<evidence type="ECO:0000256" key="6">
    <source>
        <dbReference type="ARBA" id="ARBA00023235"/>
    </source>
</evidence>
<comment type="similarity">
    <text evidence="3 8">Belongs to the aldose epimerase family.</text>
</comment>
<dbReference type="NCBIfam" id="NF008277">
    <property type="entry name" value="PRK11055.1"/>
    <property type="match status" value="1"/>
</dbReference>
<dbReference type="PANTHER" id="PTHR10091">
    <property type="entry name" value="ALDOSE-1-EPIMERASE"/>
    <property type="match status" value="1"/>
</dbReference>
<evidence type="ECO:0000256" key="5">
    <source>
        <dbReference type="ARBA" id="ARBA00014165"/>
    </source>
</evidence>
<dbReference type="InterPro" id="IPR047215">
    <property type="entry name" value="Galactose_mutarotase-like"/>
</dbReference>
<dbReference type="RefSeq" id="WP_284204228.1">
    <property type="nucleotide sequence ID" value="NZ_BSPQ01000010.1"/>
</dbReference>
<dbReference type="InterPro" id="IPR014718">
    <property type="entry name" value="GH-type_carb-bd"/>
</dbReference>
<name>A0ABQ6E0Y9_9GAMM</name>
<evidence type="ECO:0000256" key="4">
    <source>
        <dbReference type="ARBA" id="ARBA00013185"/>
    </source>
</evidence>
<protein>
    <recommendedName>
        <fullName evidence="5 8">Aldose 1-epimerase</fullName>
        <ecNumber evidence="4 8">5.1.3.3</ecNumber>
    </recommendedName>
</protein>
<dbReference type="InterPro" id="IPR013458">
    <property type="entry name" value="Ald_epimerase_bac"/>
</dbReference>
<dbReference type="CDD" id="cd09019">
    <property type="entry name" value="galactose_mutarotase_like"/>
    <property type="match status" value="1"/>
</dbReference>
<dbReference type="Pfam" id="PF01263">
    <property type="entry name" value="Aldose_epim"/>
    <property type="match status" value="1"/>
</dbReference>
<dbReference type="InterPro" id="IPR015443">
    <property type="entry name" value="Aldose_1-epimerase"/>
</dbReference>
<dbReference type="PROSITE" id="PS00545">
    <property type="entry name" value="ALDOSE_1_EPIMERASE"/>
    <property type="match status" value="1"/>
</dbReference>
<dbReference type="EMBL" id="BSPQ01000010">
    <property type="protein sequence ID" value="GLS91102.1"/>
    <property type="molecule type" value="Genomic_DNA"/>
</dbReference>
<dbReference type="NCBIfam" id="TIGR02636">
    <property type="entry name" value="galM_Leloir"/>
    <property type="match status" value="1"/>
</dbReference>
<keyword evidence="10" id="KW-1185">Reference proteome</keyword>
<evidence type="ECO:0000313" key="9">
    <source>
        <dbReference type="EMBL" id="GLS91102.1"/>
    </source>
</evidence>
<dbReference type="SUPFAM" id="SSF74650">
    <property type="entry name" value="Galactose mutarotase-like"/>
    <property type="match status" value="1"/>
</dbReference>
<evidence type="ECO:0000256" key="2">
    <source>
        <dbReference type="ARBA" id="ARBA00005028"/>
    </source>
</evidence>
<gene>
    <name evidence="9" type="primary">galM_1</name>
    <name evidence="9" type="ORF">GCM10007916_21710</name>
</gene>
<evidence type="ECO:0000256" key="8">
    <source>
        <dbReference type="PIRNR" id="PIRNR005096"/>
    </source>
</evidence>
<reference evidence="10" key="1">
    <citation type="journal article" date="2019" name="Int. J. Syst. Evol. Microbiol.">
        <title>The Global Catalogue of Microorganisms (GCM) 10K type strain sequencing project: providing services to taxonomists for standard genome sequencing and annotation.</title>
        <authorList>
            <consortium name="The Broad Institute Genomics Platform"/>
            <consortium name="The Broad Institute Genome Sequencing Center for Infectious Disease"/>
            <person name="Wu L."/>
            <person name="Ma J."/>
        </authorList>
    </citation>
    <scope>NUCLEOTIDE SEQUENCE [LARGE SCALE GENOMIC DNA]</scope>
    <source>
        <strain evidence="10">NBRC 103166</strain>
    </source>
</reference>
<dbReference type="InterPro" id="IPR008183">
    <property type="entry name" value="Aldose_1/G6P_1-epimerase"/>
</dbReference>
<proteinExistence type="inferred from homology"/>
<sequence>MTIEQDMTLQPFSDGLPANIFTLTNQHGSSIAIMDIGATWLSCKIQMQDGLREVLLGIDSMQKHLAQQAYFGATVGRYANRIKGGKFTNAGQCFHTARNEGENTLHGGIEGFDKRRWQVIHQDNNKITFSLFSKDGDQGFPGNLSVNVSYHFSEQNEVTIDYSAVVDKCCPVNLTNHAYFNLMGDQSGLDCLSHSLQIHADRYLPTNHNGIPLGELQFVTNSSFDFLQKKAIQQDFLTDVQQKNQLGYDHAFILKEGYQDAKKVAVTLTAPDASLQLQVKTNKPAMQLYTGNFLLGTPGRATRVYENNAGIALETQYLPDAPNNPQWPQPTSFLQADKKYQSTTCYCFRVL</sequence>
<dbReference type="EC" id="5.1.3.3" evidence="4 8"/>
<comment type="catalytic activity">
    <reaction evidence="1 8">
        <text>alpha-D-glucose = beta-D-glucose</text>
        <dbReference type="Rhea" id="RHEA:10264"/>
        <dbReference type="ChEBI" id="CHEBI:15903"/>
        <dbReference type="ChEBI" id="CHEBI:17925"/>
        <dbReference type="EC" id="5.1.3.3"/>
    </reaction>
</comment>
<evidence type="ECO:0000313" key="10">
    <source>
        <dbReference type="Proteomes" id="UP001157353"/>
    </source>
</evidence>
<dbReference type="InterPro" id="IPR011013">
    <property type="entry name" value="Gal_mutarotase_sf_dom"/>
</dbReference>
<dbReference type="InterPro" id="IPR018052">
    <property type="entry name" value="Ald1_epimerase_CS"/>
</dbReference>
<keyword evidence="6 8" id="KW-0413">Isomerase</keyword>
<accession>A0ABQ6E0Y9</accession>
<keyword evidence="7 8" id="KW-0119">Carbohydrate metabolism</keyword>
<comment type="caution">
    <text evidence="9">The sequence shown here is derived from an EMBL/GenBank/DDBJ whole genome shotgun (WGS) entry which is preliminary data.</text>
</comment>
<organism evidence="9 10">
    <name type="scientific">Psychromonas marina</name>
    <dbReference type="NCBI Taxonomy" id="88364"/>
    <lineage>
        <taxon>Bacteria</taxon>
        <taxon>Pseudomonadati</taxon>
        <taxon>Pseudomonadota</taxon>
        <taxon>Gammaproteobacteria</taxon>
        <taxon>Alteromonadales</taxon>
        <taxon>Psychromonadaceae</taxon>
        <taxon>Psychromonas</taxon>
    </lineage>
</organism>
<evidence type="ECO:0000256" key="1">
    <source>
        <dbReference type="ARBA" id="ARBA00001614"/>
    </source>
</evidence>
<evidence type="ECO:0000256" key="7">
    <source>
        <dbReference type="ARBA" id="ARBA00023277"/>
    </source>
</evidence>